<accession>A0A6V7VJG2</accession>
<keyword evidence="1" id="KW-0472">Membrane</keyword>
<keyword evidence="1" id="KW-0812">Transmembrane</keyword>
<evidence type="ECO:0000313" key="2">
    <source>
        <dbReference type="EMBL" id="CAD2175095.1"/>
    </source>
</evidence>
<name>A0A6V7VJG2_MELEN</name>
<organism evidence="2 3">
    <name type="scientific">Meloidogyne enterolobii</name>
    <name type="common">Root-knot nematode worm</name>
    <name type="synonym">Meloidogyne mayaguensis</name>
    <dbReference type="NCBI Taxonomy" id="390850"/>
    <lineage>
        <taxon>Eukaryota</taxon>
        <taxon>Metazoa</taxon>
        <taxon>Ecdysozoa</taxon>
        <taxon>Nematoda</taxon>
        <taxon>Chromadorea</taxon>
        <taxon>Rhabditida</taxon>
        <taxon>Tylenchina</taxon>
        <taxon>Tylenchomorpha</taxon>
        <taxon>Tylenchoidea</taxon>
        <taxon>Meloidogynidae</taxon>
        <taxon>Meloidogyninae</taxon>
        <taxon>Meloidogyne</taxon>
    </lineage>
</organism>
<evidence type="ECO:0000313" key="3">
    <source>
        <dbReference type="Proteomes" id="UP000580250"/>
    </source>
</evidence>
<gene>
    <name evidence="2" type="ORF">MENT_LOCUS26802</name>
</gene>
<feature type="transmembrane region" description="Helical" evidence="1">
    <location>
        <begin position="76"/>
        <end position="93"/>
    </location>
</feature>
<dbReference type="AlphaFoldDB" id="A0A6V7VJG2"/>
<dbReference type="EMBL" id="CAJEWN010000247">
    <property type="protein sequence ID" value="CAD2175095.1"/>
    <property type="molecule type" value="Genomic_DNA"/>
</dbReference>
<dbReference type="Proteomes" id="UP000580250">
    <property type="component" value="Unassembled WGS sequence"/>
</dbReference>
<proteinExistence type="predicted"/>
<keyword evidence="1" id="KW-1133">Transmembrane helix</keyword>
<sequence length="95" mass="11182">MSLQLMTCTWSSDRYGPDKQEKFFSMFSIRESTTCAIKKEIFTLILSKKLSNTKSNHLFPKDYTLSSKKTPLKSTIIIYLLFSLFQIFQFNMFNI</sequence>
<reference evidence="2 3" key="1">
    <citation type="submission" date="2020-08" db="EMBL/GenBank/DDBJ databases">
        <authorList>
            <person name="Koutsovoulos G."/>
            <person name="Danchin GJ E."/>
        </authorList>
    </citation>
    <scope>NUCLEOTIDE SEQUENCE [LARGE SCALE GENOMIC DNA]</scope>
</reference>
<evidence type="ECO:0000256" key="1">
    <source>
        <dbReference type="SAM" id="Phobius"/>
    </source>
</evidence>
<protein>
    <submittedName>
        <fullName evidence="2">Uncharacterized protein</fullName>
    </submittedName>
</protein>
<comment type="caution">
    <text evidence="2">The sequence shown here is derived from an EMBL/GenBank/DDBJ whole genome shotgun (WGS) entry which is preliminary data.</text>
</comment>